<gene>
    <name evidence="1" type="ORF">CLV60_110115</name>
</gene>
<dbReference type="Proteomes" id="UP000241964">
    <property type="component" value="Unassembled WGS sequence"/>
</dbReference>
<sequence>MKLALPLKKRQSIFNLFKFLNRHHASKAEEETDTTAYLMKSPANRARLLKAMNDIEAGNNIFPRDLADL</sequence>
<name>A0A2P8FWN6_9BACT</name>
<keyword evidence="2" id="KW-1185">Reference proteome</keyword>
<comment type="caution">
    <text evidence="1">The sequence shown here is derived from an EMBL/GenBank/DDBJ whole genome shotgun (WGS) entry which is preliminary data.</text>
</comment>
<dbReference type="RefSeq" id="WP_106597306.1">
    <property type="nucleotide sequence ID" value="NZ_PYAS01000010.1"/>
</dbReference>
<dbReference type="AlphaFoldDB" id="A0A2P8FWN6"/>
<evidence type="ECO:0008006" key="3">
    <source>
        <dbReference type="Google" id="ProtNLM"/>
    </source>
</evidence>
<accession>A0A2P8FWN6</accession>
<reference evidence="1 2" key="1">
    <citation type="submission" date="2018-03" db="EMBL/GenBank/DDBJ databases">
        <title>Genomic Encyclopedia of Archaeal and Bacterial Type Strains, Phase II (KMG-II): from individual species to whole genera.</title>
        <authorList>
            <person name="Goeker M."/>
        </authorList>
    </citation>
    <scope>NUCLEOTIDE SEQUENCE [LARGE SCALE GENOMIC DNA]</scope>
    <source>
        <strain evidence="1 2">DSM 29057</strain>
    </source>
</reference>
<dbReference type="OrthoDB" id="9802003at2"/>
<dbReference type="Gene3D" id="6.10.250.330">
    <property type="match status" value="1"/>
</dbReference>
<evidence type="ECO:0000313" key="2">
    <source>
        <dbReference type="Proteomes" id="UP000241964"/>
    </source>
</evidence>
<protein>
    <recommendedName>
        <fullName evidence="3">Antitoxin YefM</fullName>
    </recommendedName>
</protein>
<evidence type="ECO:0000313" key="1">
    <source>
        <dbReference type="EMBL" id="PSL26136.1"/>
    </source>
</evidence>
<organism evidence="1 2">
    <name type="scientific">Dyadobacter jiangsuensis</name>
    <dbReference type="NCBI Taxonomy" id="1591085"/>
    <lineage>
        <taxon>Bacteria</taxon>
        <taxon>Pseudomonadati</taxon>
        <taxon>Bacteroidota</taxon>
        <taxon>Cytophagia</taxon>
        <taxon>Cytophagales</taxon>
        <taxon>Spirosomataceae</taxon>
        <taxon>Dyadobacter</taxon>
    </lineage>
</organism>
<proteinExistence type="predicted"/>
<dbReference type="EMBL" id="PYAS01000010">
    <property type="protein sequence ID" value="PSL26136.1"/>
    <property type="molecule type" value="Genomic_DNA"/>
</dbReference>